<evidence type="ECO:0000256" key="6">
    <source>
        <dbReference type="ARBA" id="ARBA00023002"/>
    </source>
</evidence>
<organism evidence="9 10">
    <name type="scientific">Gymnopus androsaceus JB14</name>
    <dbReference type="NCBI Taxonomy" id="1447944"/>
    <lineage>
        <taxon>Eukaryota</taxon>
        <taxon>Fungi</taxon>
        <taxon>Dikarya</taxon>
        <taxon>Basidiomycota</taxon>
        <taxon>Agaricomycotina</taxon>
        <taxon>Agaricomycetes</taxon>
        <taxon>Agaricomycetidae</taxon>
        <taxon>Agaricales</taxon>
        <taxon>Marasmiineae</taxon>
        <taxon>Omphalotaceae</taxon>
        <taxon>Gymnopus</taxon>
    </lineage>
</organism>
<keyword evidence="4" id="KW-0349">Heme</keyword>
<evidence type="ECO:0000256" key="5">
    <source>
        <dbReference type="ARBA" id="ARBA00022723"/>
    </source>
</evidence>
<proteinExistence type="inferred from homology"/>
<name>A0A6A4GT61_9AGAR</name>
<dbReference type="InterPro" id="IPR050364">
    <property type="entry name" value="Cytochrome_P450_fung"/>
</dbReference>
<dbReference type="GO" id="GO:0004497">
    <property type="term" value="F:monooxygenase activity"/>
    <property type="evidence" value="ECO:0007669"/>
    <property type="project" value="UniProtKB-KW"/>
</dbReference>
<evidence type="ECO:0000256" key="1">
    <source>
        <dbReference type="ARBA" id="ARBA00001971"/>
    </source>
</evidence>
<dbReference type="Pfam" id="PF00067">
    <property type="entry name" value="p450"/>
    <property type="match status" value="1"/>
</dbReference>
<dbReference type="InterPro" id="IPR002401">
    <property type="entry name" value="Cyt_P450_E_grp-I"/>
</dbReference>
<dbReference type="GO" id="GO:0016705">
    <property type="term" value="F:oxidoreductase activity, acting on paired donors, with incorporation or reduction of molecular oxygen"/>
    <property type="evidence" value="ECO:0007669"/>
    <property type="project" value="InterPro"/>
</dbReference>
<dbReference type="PRINTS" id="PR00463">
    <property type="entry name" value="EP450I"/>
</dbReference>
<sequence>MMTFLAPYFAIVVGGLLLAHIVLTRRHTRKPLPPGPRADPIIGHLRKIPSAHQPEVFHEWAKKYGDVLYLEVLGRKMVILDSLEAANDLLEKRSSIYSCRPKLVIFNMMGWDRNLVLLQYGKRFLLHRKLLQNYFGRQESMAFNPISYEESIVLVKRLMDNPTDYDKIIERYMTCIFAKIAYGYTISDDNDPFSVLAYKVGKMLHNSGPPASTPVDLFPWLANFPSWFPGTYYAEYARKWRGLTSDFINYPFDFTTKQLSEGKAQPSFLSKYLSDLESQDIEDSDQEDYMEDIKNAASQIYGAGAETSWGTLVVFLIAMVLYPEYQAKAQAEIDAVCGHDRLPTFEDYESLPYIEYIMREVMRWHPAVPMGVPHRSLEDDVYKGMFIPAGSISQGGREEPYLSPFGFGRRNPNRICPGRFFAESTIWITIAMILATCKIGKAKNASGMDITPEVEFDNGFCGPLEAV</sequence>
<keyword evidence="7" id="KW-0408">Iron</keyword>
<dbReference type="OrthoDB" id="2789670at2759"/>
<keyword evidence="6" id="KW-0560">Oxidoreductase</keyword>
<dbReference type="InterPro" id="IPR036396">
    <property type="entry name" value="Cyt_P450_sf"/>
</dbReference>
<evidence type="ECO:0000313" key="9">
    <source>
        <dbReference type="EMBL" id="KAE9388626.1"/>
    </source>
</evidence>
<dbReference type="Gene3D" id="1.10.630.10">
    <property type="entry name" value="Cytochrome P450"/>
    <property type="match status" value="1"/>
</dbReference>
<evidence type="ECO:0000256" key="2">
    <source>
        <dbReference type="ARBA" id="ARBA00005179"/>
    </source>
</evidence>
<evidence type="ECO:0000256" key="8">
    <source>
        <dbReference type="ARBA" id="ARBA00023033"/>
    </source>
</evidence>
<keyword evidence="10" id="KW-1185">Reference proteome</keyword>
<dbReference type="InterPro" id="IPR001128">
    <property type="entry name" value="Cyt_P450"/>
</dbReference>
<comment type="pathway">
    <text evidence="2">Secondary metabolite biosynthesis.</text>
</comment>
<comment type="cofactor">
    <cofactor evidence="1">
        <name>heme</name>
        <dbReference type="ChEBI" id="CHEBI:30413"/>
    </cofactor>
</comment>
<dbReference type="GO" id="GO:0005506">
    <property type="term" value="F:iron ion binding"/>
    <property type="evidence" value="ECO:0007669"/>
    <property type="project" value="InterPro"/>
</dbReference>
<dbReference type="PANTHER" id="PTHR46300">
    <property type="entry name" value="P450, PUTATIVE (EUROFUNG)-RELATED-RELATED"/>
    <property type="match status" value="1"/>
</dbReference>
<dbReference type="SUPFAM" id="SSF48264">
    <property type="entry name" value="Cytochrome P450"/>
    <property type="match status" value="1"/>
</dbReference>
<evidence type="ECO:0000256" key="3">
    <source>
        <dbReference type="ARBA" id="ARBA00010617"/>
    </source>
</evidence>
<dbReference type="EMBL" id="ML769734">
    <property type="protein sequence ID" value="KAE9388626.1"/>
    <property type="molecule type" value="Genomic_DNA"/>
</dbReference>
<keyword evidence="5" id="KW-0479">Metal-binding</keyword>
<gene>
    <name evidence="9" type="ORF">BT96DRAFT_1025369</name>
</gene>
<comment type="similarity">
    <text evidence="3">Belongs to the cytochrome P450 family.</text>
</comment>
<dbReference type="GO" id="GO:0020037">
    <property type="term" value="F:heme binding"/>
    <property type="evidence" value="ECO:0007669"/>
    <property type="project" value="InterPro"/>
</dbReference>
<evidence type="ECO:0000313" key="10">
    <source>
        <dbReference type="Proteomes" id="UP000799118"/>
    </source>
</evidence>
<dbReference type="PANTHER" id="PTHR46300:SF5">
    <property type="entry name" value="CYTOCHROME P450"/>
    <property type="match status" value="1"/>
</dbReference>
<keyword evidence="8" id="KW-0503">Monooxygenase</keyword>
<evidence type="ECO:0000256" key="4">
    <source>
        <dbReference type="ARBA" id="ARBA00022617"/>
    </source>
</evidence>
<evidence type="ECO:0000256" key="7">
    <source>
        <dbReference type="ARBA" id="ARBA00023004"/>
    </source>
</evidence>
<dbReference type="AlphaFoldDB" id="A0A6A4GT61"/>
<protein>
    <submittedName>
        <fullName evidence="9">Cytochrome P450</fullName>
    </submittedName>
</protein>
<dbReference type="Proteomes" id="UP000799118">
    <property type="component" value="Unassembled WGS sequence"/>
</dbReference>
<accession>A0A6A4GT61</accession>
<dbReference type="CDD" id="cd11065">
    <property type="entry name" value="CYP64-like"/>
    <property type="match status" value="1"/>
</dbReference>
<reference evidence="9" key="1">
    <citation type="journal article" date="2019" name="Environ. Microbiol.">
        <title>Fungal ecological strategies reflected in gene transcription - a case study of two litter decomposers.</title>
        <authorList>
            <person name="Barbi F."/>
            <person name="Kohler A."/>
            <person name="Barry K."/>
            <person name="Baskaran P."/>
            <person name="Daum C."/>
            <person name="Fauchery L."/>
            <person name="Ihrmark K."/>
            <person name="Kuo A."/>
            <person name="LaButti K."/>
            <person name="Lipzen A."/>
            <person name="Morin E."/>
            <person name="Grigoriev I.V."/>
            <person name="Henrissat B."/>
            <person name="Lindahl B."/>
            <person name="Martin F."/>
        </authorList>
    </citation>
    <scope>NUCLEOTIDE SEQUENCE</scope>
    <source>
        <strain evidence="9">JB14</strain>
    </source>
</reference>